<accession>A0A6A6IJU7</accession>
<dbReference type="RefSeq" id="XP_033684844.1">
    <property type="nucleotide sequence ID" value="XM_033828796.1"/>
</dbReference>
<organism evidence="1 2">
    <name type="scientific">Trematosphaeria pertusa</name>
    <dbReference type="NCBI Taxonomy" id="390896"/>
    <lineage>
        <taxon>Eukaryota</taxon>
        <taxon>Fungi</taxon>
        <taxon>Dikarya</taxon>
        <taxon>Ascomycota</taxon>
        <taxon>Pezizomycotina</taxon>
        <taxon>Dothideomycetes</taxon>
        <taxon>Pleosporomycetidae</taxon>
        <taxon>Pleosporales</taxon>
        <taxon>Massarineae</taxon>
        <taxon>Trematosphaeriaceae</taxon>
        <taxon>Trematosphaeria</taxon>
    </lineage>
</organism>
<name>A0A6A6IJU7_9PLEO</name>
<dbReference type="EMBL" id="ML987194">
    <property type="protein sequence ID" value="KAF2249840.1"/>
    <property type="molecule type" value="Genomic_DNA"/>
</dbReference>
<dbReference type="GeneID" id="54582126"/>
<evidence type="ECO:0000313" key="2">
    <source>
        <dbReference type="Proteomes" id="UP000800094"/>
    </source>
</evidence>
<gene>
    <name evidence="1" type="ORF">BU26DRAFT_518373</name>
</gene>
<protein>
    <submittedName>
        <fullName evidence="1">Uncharacterized protein</fullName>
    </submittedName>
</protein>
<keyword evidence="2" id="KW-1185">Reference proteome</keyword>
<reference evidence="1" key="1">
    <citation type="journal article" date="2020" name="Stud. Mycol.">
        <title>101 Dothideomycetes genomes: a test case for predicting lifestyles and emergence of pathogens.</title>
        <authorList>
            <person name="Haridas S."/>
            <person name="Albert R."/>
            <person name="Binder M."/>
            <person name="Bloem J."/>
            <person name="Labutti K."/>
            <person name="Salamov A."/>
            <person name="Andreopoulos B."/>
            <person name="Baker S."/>
            <person name="Barry K."/>
            <person name="Bills G."/>
            <person name="Bluhm B."/>
            <person name="Cannon C."/>
            <person name="Castanera R."/>
            <person name="Culley D."/>
            <person name="Daum C."/>
            <person name="Ezra D."/>
            <person name="Gonzalez J."/>
            <person name="Henrissat B."/>
            <person name="Kuo A."/>
            <person name="Liang C."/>
            <person name="Lipzen A."/>
            <person name="Lutzoni F."/>
            <person name="Magnuson J."/>
            <person name="Mondo S."/>
            <person name="Nolan M."/>
            <person name="Ohm R."/>
            <person name="Pangilinan J."/>
            <person name="Park H.-J."/>
            <person name="Ramirez L."/>
            <person name="Alfaro M."/>
            <person name="Sun H."/>
            <person name="Tritt A."/>
            <person name="Yoshinaga Y."/>
            <person name="Zwiers L.-H."/>
            <person name="Turgeon B."/>
            <person name="Goodwin S."/>
            <person name="Spatafora J."/>
            <person name="Crous P."/>
            <person name="Grigoriev I."/>
        </authorList>
    </citation>
    <scope>NUCLEOTIDE SEQUENCE</scope>
    <source>
        <strain evidence="1">CBS 122368</strain>
    </source>
</reference>
<proteinExistence type="predicted"/>
<dbReference type="Proteomes" id="UP000800094">
    <property type="component" value="Unassembled WGS sequence"/>
</dbReference>
<dbReference type="OrthoDB" id="2951834at2759"/>
<sequence>MHSPPYIFFHGPKGYWWEDGTDPALKKLPTLNDAPHDLLPSLAINVSQPDALVAWLETNNAALITDLTVHVDATASAPSPQRWCVLFDKLRREATNLQNLSVYWDADGLIHMGLGKSVVFIRGLAQLKVQRSVEIGGFYATQWPRYLEAKMGLKPVDKNIVPGGAWEGLLRDYQRGTEHRNPWIDSKDGTWDTPHSVDLFGCARS</sequence>
<evidence type="ECO:0000313" key="1">
    <source>
        <dbReference type="EMBL" id="KAF2249840.1"/>
    </source>
</evidence>
<dbReference type="AlphaFoldDB" id="A0A6A6IJU7"/>